<dbReference type="RefSeq" id="XP_022585518.1">
    <property type="nucleotide sequence ID" value="XM_022721623.1"/>
</dbReference>
<feature type="compositionally biased region" description="Polar residues" evidence="5">
    <location>
        <begin position="8"/>
        <end position="22"/>
    </location>
</feature>
<proteinExistence type="predicted"/>
<evidence type="ECO:0000313" key="7">
    <source>
        <dbReference type="EMBL" id="OJJ51008.1"/>
    </source>
</evidence>
<dbReference type="InterPro" id="IPR013083">
    <property type="entry name" value="Znf_RING/FYVE/PHD"/>
</dbReference>
<evidence type="ECO:0000256" key="4">
    <source>
        <dbReference type="PROSITE-ProRule" id="PRU00175"/>
    </source>
</evidence>
<keyword evidence="3" id="KW-0862">Zinc</keyword>
<evidence type="ECO:0000256" key="2">
    <source>
        <dbReference type="ARBA" id="ARBA00022771"/>
    </source>
</evidence>
<dbReference type="PROSITE" id="PS00518">
    <property type="entry name" value="ZF_RING_1"/>
    <property type="match status" value="1"/>
</dbReference>
<accession>A0A1L9SUY6</accession>
<feature type="compositionally biased region" description="Acidic residues" evidence="5">
    <location>
        <begin position="64"/>
        <end position="75"/>
    </location>
</feature>
<keyword evidence="1" id="KW-0479">Metal-binding</keyword>
<protein>
    <recommendedName>
        <fullName evidence="6">RING-type domain-containing protein</fullName>
    </recommendedName>
</protein>
<dbReference type="PANTHER" id="PTHR23041">
    <property type="entry name" value="RING FINGER DOMAIN-CONTAINING"/>
    <property type="match status" value="1"/>
</dbReference>
<dbReference type="Pfam" id="PF13923">
    <property type="entry name" value="zf-C3HC4_2"/>
    <property type="match status" value="1"/>
</dbReference>
<feature type="domain" description="RING-type" evidence="6">
    <location>
        <begin position="118"/>
        <end position="168"/>
    </location>
</feature>
<dbReference type="PROSITE" id="PS50089">
    <property type="entry name" value="ZF_RING_2"/>
    <property type="match status" value="1"/>
</dbReference>
<dbReference type="Gene3D" id="3.30.40.10">
    <property type="entry name" value="Zinc/RING finger domain, C3HC4 (zinc finger)"/>
    <property type="match status" value="1"/>
</dbReference>
<dbReference type="SUPFAM" id="SSF57850">
    <property type="entry name" value="RING/U-box"/>
    <property type="match status" value="1"/>
</dbReference>
<sequence length="201" mass="22463">MDRRTSIVDLTSTSGRSYLPHQSTSAAVPSPSSSGTTHRRPSQGNTETRSVKRRRLSRIYAPTEQEEEEIESVDLTEVEDASAMAKALAKQQKDAVKAQQQQDQEHEKGRTVLTAYKCPVCMDTLENSTSTICGHLFCHKCIIDTLKFGEEQRSDSSSKARGTCPVCRKPLLRTDVPGTRRNLWPLQLKLVTKKRSELSSQ</sequence>
<dbReference type="Proteomes" id="UP000184188">
    <property type="component" value="Unassembled WGS sequence"/>
</dbReference>
<dbReference type="STRING" id="1073090.A0A1L9SUY6"/>
<name>A0A1L9SUY6_9EURO</name>
<dbReference type="SMART" id="SM00184">
    <property type="entry name" value="RING"/>
    <property type="match status" value="1"/>
</dbReference>
<gene>
    <name evidence="7" type="ORF">ASPZODRAFT_127000</name>
</gene>
<feature type="compositionally biased region" description="Low complexity" evidence="5">
    <location>
        <begin position="23"/>
        <end position="36"/>
    </location>
</feature>
<feature type="region of interest" description="Disordered" evidence="5">
    <location>
        <begin position="1"/>
        <end position="75"/>
    </location>
</feature>
<dbReference type="GeneID" id="34608088"/>
<dbReference type="GO" id="GO:0008270">
    <property type="term" value="F:zinc ion binding"/>
    <property type="evidence" value="ECO:0007669"/>
    <property type="project" value="UniProtKB-KW"/>
</dbReference>
<dbReference type="OrthoDB" id="6270329at2759"/>
<dbReference type="AlphaFoldDB" id="A0A1L9SUY6"/>
<evidence type="ECO:0000256" key="5">
    <source>
        <dbReference type="SAM" id="MobiDB-lite"/>
    </source>
</evidence>
<reference evidence="8" key="1">
    <citation type="journal article" date="2017" name="Genome Biol.">
        <title>Comparative genomics reveals high biological diversity and specific adaptations in the industrially and medically important fungal genus Aspergillus.</title>
        <authorList>
            <person name="de Vries R.P."/>
            <person name="Riley R."/>
            <person name="Wiebenga A."/>
            <person name="Aguilar-Osorio G."/>
            <person name="Amillis S."/>
            <person name="Uchima C.A."/>
            <person name="Anderluh G."/>
            <person name="Asadollahi M."/>
            <person name="Askin M."/>
            <person name="Barry K."/>
            <person name="Battaglia E."/>
            <person name="Bayram O."/>
            <person name="Benocci T."/>
            <person name="Braus-Stromeyer S.A."/>
            <person name="Caldana C."/>
            <person name="Canovas D."/>
            <person name="Cerqueira G.C."/>
            <person name="Chen F."/>
            <person name="Chen W."/>
            <person name="Choi C."/>
            <person name="Clum A."/>
            <person name="Dos Santos R.A."/>
            <person name="Damasio A.R."/>
            <person name="Diallinas G."/>
            <person name="Emri T."/>
            <person name="Fekete E."/>
            <person name="Flipphi M."/>
            <person name="Freyberg S."/>
            <person name="Gallo A."/>
            <person name="Gournas C."/>
            <person name="Habgood R."/>
            <person name="Hainaut M."/>
            <person name="Harispe M.L."/>
            <person name="Henrissat B."/>
            <person name="Hilden K.S."/>
            <person name="Hope R."/>
            <person name="Hossain A."/>
            <person name="Karabika E."/>
            <person name="Karaffa L."/>
            <person name="Karanyi Z."/>
            <person name="Krasevec N."/>
            <person name="Kuo A."/>
            <person name="Kusch H."/>
            <person name="LaButti K."/>
            <person name="Lagendijk E.L."/>
            <person name="Lapidus A."/>
            <person name="Levasseur A."/>
            <person name="Lindquist E."/>
            <person name="Lipzen A."/>
            <person name="Logrieco A.F."/>
            <person name="MacCabe A."/>
            <person name="Maekelae M.R."/>
            <person name="Malavazi I."/>
            <person name="Melin P."/>
            <person name="Meyer V."/>
            <person name="Mielnichuk N."/>
            <person name="Miskei M."/>
            <person name="Molnar A.P."/>
            <person name="Mule G."/>
            <person name="Ngan C.Y."/>
            <person name="Orejas M."/>
            <person name="Orosz E."/>
            <person name="Ouedraogo J.P."/>
            <person name="Overkamp K.M."/>
            <person name="Park H.-S."/>
            <person name="Perrone G."/>
            <person name="Piumi F."/>
            <person name="Punt P.J."/>
            <person name="Ram A.F."/>
            <person name="Ramon A."/>
            <person name="Rauscher S."/>
            <person name="Record E."/>
            <person name="Riano-Pachon D.M."/>
            <person name="Robert V."/>
            <person name="Roehrig J."/>
            <person name="Ruller R."/>
            <person name="Salamov A."/>
            <person name="Salih N.S."/>
            <person name="Samson R.A."/>
            <person name="Sandor E."/>
            <person name="Sanguinetti M."/>
            <person name="Schuetze T."/>
            <person name="Sepcic K."/>
            <person name="Shelest E."/>
            <person name="Sherlock G."/>
            <person name="Sophianopoulou V."/>
            <person name="Squina F.M."/>
            <person name="Sun H."/>
            <person name="Susca A."/>
            <person name="Todd R.B."/>
            <person name="Tsang A."/>
            <person name="Unkles S.E."/>
            <person name="van de Wiele N."/>
            <person name="van Rossen-Uffink D."/>
            <person name="Oliveira J.V."/>
            <person name="Vesth T.C."/>
            <person name="Visser J."/>
            <person name="Yu J.-H."/>
            <person name="Zhou M."/>
            <person name="Andersen M.R."/>
            <person name="Archer D.B."/>
            <person name="Baker S.E."/>
            <person name="Benoit I."/>
            <person name="Brakhage A.A."/>
            <person name="Braus G.H."/>
            <person name="Fischer R."/>
            <person name="Frisvad J.C."/>
            <person name="Goldman G.H."/>
            <person name="Houbraken J."/>
            <person name="Oakley B."/>
            <person name="Pocsi I."/>
            <person name="Scazzocchio C."/>
            <person name="Seiboth B."/>
            <person name="vanKuyk P.A."/>
            <person name="Wortman J."/>
            <person name="Dyer P.S."/>
            <person name="Grigoriev I.V."/>
        </authorList>
    </citation>
    <scope>NUCLEOTIDE SEQUENCE [LARGE SCALE GENOMIC DNA]</scope>
    <source>
        <strain evidence="8">CBS 506.65</strain>
    </source>
</reference>
<evidence type="ECO:0000313" key="8">
    <source>
        <dbReference type="Proteomes" id="UP000184188"/>
    </source>
</evidence>
<keyword evidence="2 4" id="KW-0863">Zinc-finger</keyword>
<dbReference type="PANTHER" id="PTHR23041:SF78">
    <property type="entry name" value="E3 UBIQUITIN-PROTEIN LIGASE RNF4"/>
    <property type="match status" value="1"/>
</dbReference>
<dbReference type="InterPro" id="IPR001841">
    <property type="entry name" value="Znf_RING"/>
</dbReference>
<evidence type="ECO:0000259" key="6">
    <source>
        <dbReference type="PROSITE" id="PS50089"/>
    </source>
</evidence>
<organism evidence="7 8">
    <name type="scientific">Penicilliopsis zonata CBS 506.65</name>
    <dbReference type="NCBI Taxonomy" id="1073090"/>
    <lineage>
        <taxon>Eukaryota</taxon>
        <taxon>Fungi</taxon>
        <taxon>Dikarya</taxon>
        <taxon>Ascomycota</taxon>
        <taxon>Pezizomycotina</taxon>
        <taxon>Eurotiomycetes</taxon>
        <taxon>Eurotiomycetidae</taxon>
        <taxon>Eurotiales</taxon>
        <taxon>Aspergillaceae</taxon>
        <taxon>Penicilliopsis</taxon>
    </lineage>
</organism>
<dbReference type="InterPro" id="IPR017907">
    <property type="entry name" value="Znf_RING_CS"/>
</dbReference>
<keyword evidence="8" id="KW-1185">Reference proteome</keyword>
<dbReference type="EMBL" id="KV878336">
    <property type="protein sequence ID" value="OJJ51008.1"/>
    <property type="molecule type" value="Genomic_DNA"/>
</dbReference>
<dbReference type="InterPro" id="IPR047134">
    <property type="entry name" value="RNF4"/>
</dbReference>
<evidence type="ECO:0000256" key="1">
    <source>
        <dbReference type="ARBA" id="ARBA00022723"/>
    </source>
</evidence>
<dbReference type="VEuPathDB" id="FungiDB:ASPZODRAFT_127000"/>
<evidence type="ECO:0000256" key="3">
    <source>
        <dbReference type="ARBA" id="ARBA00022833"/>
    </source>
</evidence>